<feature type="repeat" description="TPR" evidence="1">
    <location>
        <begin position="183"/>
        <end position="216"/>
    </location>
</feature>
<dbReference type="SUPFAM" id="SSF48452">
    <property type="entry name" value="TPR-like"/>
    <property type="match status" value="1"/>
</dbReference>
<dbReference type="Gene3D" id="1.25.40.10">
    <property type="entry name" value="Tetratricopeptide repeat domain"/>
    <property type="match status" value="1"/>
</dbReference>
<dbReference type="SMART" id="SM00028">
    <property type="entry name" value="TPR"/>
    <property type="match status" value="3"/>
</dbReference>
<organism evidence="2 3">
    <name type="scientific">Paenibacillus larvae subsp. larvae DSM 25430</name>
    <dbReference type="NCBI Taxonomy" id="697284"/>
    <lineage>
        <taxon>Bacteria</taxon>
        <taxon>Bacillati</taxon>
        <taxon>Bacillota</taxon>
        <taxon>Bacilli</taxon>
        <taxon>Bacillales</taxon>
        <taxon>Paenibacillaceae</taxon>
        <taxon>Paenibacillus</taxon>
    </lineage>
</organism>
<name>V9W4Z6_9BACL</name>
<dbReference type="KEGG" id="plv:ERIC2_c14020"/>
<reference evidence="2 3" key="1">
    <citation type="journal article" date="2014" name="PLoS ONE">
        <title>How to Kill the Honey Bee Larva: Genomic Potential and Virulence Mechanisms of Paenibacillus larvae.</title>
        <authorList>
            <person name="Djukic M."/>
            <person name="Brzuszkiewicz E."/>
            <person name="Funfhaus A."/>
            <person name="Voss J."/>
            <person name="Gollnow K."/>
            <person name="Poppinga L."/>
            <person name="Liesegang H."/>
            <person name="Garcia-Gonzalez E."/>
            <person name="Genersch E."/>
            <person name="Daniel R."/>
        </authorList>
    </citation>
    <scope>NUCLEOTIDE SEQUENCE [LARGE SCALE GENOMIC DNA]</scope>
    <source>
        <strain evidence="2 3">DSM 25430</strain>
    </source>
</reference>
<gene>
    <name evidence="2" type="ORF">ERIC2_c14020</name>
</gene>
<dbReference type="InterPro" id="IPR011990">
    <property type="entry name" value="TPR-like_helical_dom_sf"/>
</dbReference>
<protein>
    <submittedName>
        <fullName evidence="2">Tetratricopeptide repeat protein</fullName>
    </submittedName>
</protein>
<dbReference type="eggNOG" id="COG0457">
    <property type="taxonomic scope" value="Bacteria"/>
</dbReference>
<evidence type="ECO:0000256" key="1">
    <source>
        <dbReference type="PROSITE-ProRule" id="PRU00339"/>
    </source>
</evidence>
<keyword evidence="3" id="KW-1185">Reference proteome</keyword>
<dbReference type="Pfam" id="PF13424">
    <property type="entry name" value="TPR_12"/>
    <property type="match status" value="1"/>
</dbReference>
<evidence type="ECO:0000313" key="2">
    <source>
        <dbReference type="EMBL" id="AHD05228.1"/>
    </source>
</evidence>
<dbReference type="EMBL" id="CP003355">
    <property type="protein sequence ID" value="AHD05228.1"/>
    <property type="molecule type" value="Genomic_DNA"/>
</dbReference>
<evidence type="ECO:0000313" key="3">
    <source>
        <dbReference type="Proteomes" id="UP000029431"/>
    </source>
</evidence>
<dbReference type="InterPro" id="IPR019734">
    <property type="entry name" value="TPR_rpt"/>
</dbReference>
<dbReference type="AlphaFoldDB" id="V9W4Z6"/>
<dbReference type="PATRIC" id="fig|697284.3.peg.1334"/>
<dbReference type="Proteomes" id="UP000029431">
    <property type="component" value="Chromosome"/>
</dbReference>
<dbReference type="PROSITE" id="PS50005">
    <property type="entry name" value="TPR"/>
    <property type="match status" value="2"/>
</dbReference>
<proteinExistence type="predicted"/>
<keyword evidence="1" id="KW-0802">TPR repeat</keyword>
<feature type="repeat" description="TPR" evidence="1">
    <location>
        <begin position="112"/>
        <end position="145"/>
    </location>
</feature>
<accession>V9W4Z6</accession>
<dbReference type="HOGENOM" id="CLU_1228903_0_0_9"/>
<sequence>MKRVAPAKNECIGMKSIASLNARLRWDTLMFKQLFGTMNEVLDDIIKESKTATGAAKQELEEQLTALKAMSDECIEQWLLFEEKLSQFVHSATMKTPTLHQDLLELDWTGKQSEEFLRGQGYFKLYMYRQAIQEFEKLVQKEPDFLLARIYLAMGYLKQGELPEAKRHFQLLAPLVDNAQMKAITYNALGCIQFSSKHLDQAFEYFKKAYSADPSIVEPLLNLEE</sequence>